<proteinExistence type="predicted"/>
<organism evidence="2 3">
    <name type="scientific">Labeo rohita</name>
    <name type="common">Indian major carp</name>
    <name type="synonym">Cyprinus rohita</name>
    <dbReference type="NCBI Taxonomy" id="84645"/>
    <lineage>
        <taxon>Eukaryota</taxon>
        <taxon>Metazoa</taxon>
        <taxon>Chordata</taxon>
        <taxon>Craniata</taxon>
        <taxon>Vertebrata</taxon>
        <taxon>Euteleostomi</taxon>
        <taxon>Actinopterygii</taxon>
        <taxon>Neopterygii</taxon>
        <taxon>Teleostei</taxon>
        <taxon>Ostariophysi</taxon>
        <taxon>Cypriniformes</taxon>
        <taxon>Cyprinidae</taxon>
        <taxon>Labeoninae</taxon>
        <taxon>Labeonini</taxon>
        <taxon>Labeo</taxon>
    </lineage>
</organism>
<evidence type="ECO:0000313" key="3">
    <source>
        <dbReference type="Proteomes" id="UP000830375"/>
    </source>
</evidence>
<dbReference type="EMBL" id="JACTAM010000002">
    <property type="protein sequence ID" value="KAI2667572.1"/>
    <property type="molecule type" value="Genomic_DNA"/>
</dbReference>
<accession>A0ABQ8MYR5</accession>
<feature type="region of interest" description="Disordered" evidence="1">
    <location>
        <begin position="167"/>
        <end position="192"/>
    </location>
</feature>
<protein>
    <submittedName>
        <fullName evidence="2">IgA FC receptor</fullName>
    </submittedName>
</protein>
<gene>
    <name evidence="2" type="ORF">H4Q32_004089</name>
</gene>
<comment type="caution">
    <text evidence="2">The sequence shown here is derived from an EMBL/GenBank/DDBJ whole genome shotgun (WGS) entry which is preliminary data.</text>
</comment>
<name>A0ABQ8MYR5_LABRO</name>
<reference evidence="2 3" key="1">
    <citation type="submission" date="2022-01" db="EMBL/GenBank/DDBJ databases">
        <title>A high-quality chromosome-level genome assembly of rohu carp, Labeo rohita.</title>
        <authorList>
            <person name="Arick M.A. II"/>
            <person name="Hsu C.-Y."/>
            <person name="Magbanua Z."/>
            <person name="Pechanova O."/>
            <person name="Grover C."/>
            <person name="Miller E."/>
            <person name="Thrash A."/>
            <person name="Ezzel L."/>
            <person name="Alam S."/>
            <person name="Benzie J."/>
            <person name="Hamilton M."/>
            <person name="Karsi A."/>
            <person name="Lawrence M.L."/>
            <person name="Peterson D.G."/>
        </authorList>
    </citation>
    <scope>NUCLEOTIDE SEQUENCE [LARGE SCALE GENOMIC DNA]</scope>
    <source>
        <strain evidence="3">BAU-BD-2019</strain>
        <tissue evidence="2">Blood</tissue>
    </source>
</reference>
<dbReference type="Proteomes" id="UP000830375">
    <property type="component" value="Unassembled WGS sequence"/>
</dbReference>
<keyword evidence="2" id="KW-0675">Receptor</keyword>
<evidence type="ECO:0000313" key="2">
    <source>
        <dbReference type="EMBL" id="KAI2667572.1"/>
    </source>
</evidence>
<keyword evidence="3" id="KW-1185">Reference proteome</keyword>
<sequence length="368" mass="38528">MPPLLPPSSELSVCPELSACPEMTTEVIPLSTTLPVLGVIMWCVWATHTIPELSTCLDFSPTFPLLPPPVIPALAPPLLSPGSPLAHPQPTICGVGSPWVCQSPSASWLEDPVSLLPASEFLAPSLPFDPVAPPRLLAPSSPLRPVSPPAPPGSLIPPAPPWSVVDHLPPLDSTPPATPHHSAHPSSSHHPSVRLLLPSRSTLVLCCSTSTTAFWIPASALALWILGITLVCQLTVSVLGSTTTCSAAVGQSPGVSTVGRHHVCGLDPTKLFLLPHIFSLTPPYVGSTLDLGCCPPPGCPSSARKSTILVCLPFCQPFAVPSPSLLHSLCPPLSRPLLLLRREVAPSRRGVNCQTYGHVLLCLHSPGV</sequence>
<evidence type="ECO:0000256" key="1">
    <source>
        <dbReference type="SAM" id="MobiDB-lite"/>
    </source>
</evidence>